<reference evidence="1 2" key="1">
    <citation type="journal article" date="2024" name="G3 (Bethesda)">
        <title>Genome assembly of Hibiscus sabdariffa L. provides insights into metabolisms of medicinal natural products.</title>
        <authorList>
            <person name="Kim T."/>
        </authorList>
    </citation>
    <scope>NUCLEOTIDE SEQUENCE [LARGE SCALE GENOMIC DNA]</scope>
    <source>
        <strain evidence="1">TK-2024</strain>
        <tissue evidence="1">Old leaves</tissue>
    </source>
</reference>
<evidence type="ECO:0008006" key="3">
    <source>
        <dbReference type="Google" id="ProtNLM"/>
    </source>
</evidence>
<organism evidence="1 2">
    <name type="scientific">Hibiscus sabdariffa</name>
    <name type="common">roselle</name>
    <dbReference type="NCBI Taxonomy" id="183260"/>
    <lineage>
        <taxon>Eukaryota</taxon>
        <taxon>Viridiplantae</taxon>
        <taxon>Streptophyta</taxon>
        <taxon>Embryophyta</taxon>
        <taxon>Tracheophyta</taxon>
        <taxon>Spermatophyta</taxon>
        <taxon>Magnoliopsida</taxon>
        <taxon>eudicotyledons</taxon>
        <taxon>Gunneridae</taxon>
        <taxon>Pentapetalae</taxon>
        <taxon>rosids</taxon>
        <taxon>malvids</taxon>
        <taxon>Malvales</taxon>
        <taxon>Malvaceae</taxon>
        <taxon>Malvoideae</taxon>
        <taxon>Hibiscus</taxon>
    </lineage>
</organism>
<dbReference type="EMBL" id="JBBPBM010000013">
    <property type="protein sequence ID" value="KAK8561953.1"/>
    <property type="molecule type" value="Genomic_DNA"/>
</dbReference>
<gene>
    <name evidence="1" type="ORF">V6N12_049008</name>
</gene>
<protein>
    <recommendedName>
        <fullName evidence="3">RNase H type-1 domain-containing protein</fullName>
    </recommendedName>
</protein>
<accession>A0ABR2EIX7</accession>
<dbReference type="Proteomes" id="UP001472677">
    <property type="component" value="Unassembled WGS sequence"/>
</dbReference>
<dbReference type="CDD" id="cd06222">
    <property type="entry name" value="RNase_H_like"/>
    <property type="match status" value="1"/>
</dbReference>
<comment type="caution">
    <text evidence="1">The sequence shown here is derived from an EMBL/GenBank/DDBJ whole genome shotgun (WGS) entry which is preliminary data.</text>
</comment>
<evidence type="ECO:0000313" key="1">
    <source>
        <dbReference type="EMBL" id="KAK8561953.1"/>
    </source>
</evidence>
<name>A0ABR2EIX7_9ROSI</name>
<sequence length="127" mass="14538">MTWLRLLSPVKFHDFMPLSFQDWVVVNLFASSRFGNELWVVLDALLHAWRLGFRRVEVETDNAIVLLIGAMLALDWDIVTRHIPRTTNGVADALVKLSQGMPIEEMLFTESSFESVTTMLKDLRDSS</sequence>
<keyword evidence="2" id="KW-1185">Reference proteome</keyword>
<proteinExistence type="predicted"/>
<dbReference type="InterPro" id="IPR044730">
    <property type="entry name" value="RNase_H-like_dom_plant"/>
</dbReference>
<evidence type="ECO:0000313" key="2">
    <source>
        <dbReference type="Proteomes" id="UP001472677"/>
    </source>
</evidence>